<protein>
    <submittedName>
        <fullName evidence="1">Uncharacterized protein</fullName>
    </submittedName>
</protein>
<gene>
    <name evidence="1" type="ORF">B0T14DRAFT_568080</name>
</gene>
<dbReference type="Proteomes" id="UP001175000">
    <property type="component" value="Unassembled WGS sequence"/>
</dbReference>
<sequence>MPSFNSLLPPWRDTATETITIRQNLVDSERNEMAVEKSDVVNRVLRKQHKDAAFDLVIRPSFGRSILAKSSAISSDTLPLEILAAIEESKRNRMAAFFSFAMQFNAQRAEQKAKLSAQRAEQKTKLNAQRAAQLRAIMDHAANFRKLGYILRAQYPVSPFVKGVSIAASLAGAAGVGLAIWNRRESASKRTHSTSLNKAS</sequence>
<proteinExistence type="predicted"/>
<accession>A0AA39WJD2</accession>
<comment type="caution">
    <text evidence="1">The sequence shown here is derived from an EMBL/GenBank/DDBJ whole genome shotgun (WGS) entry which is preliminary data.</text>
</comment>
<name>A0AA39WJD2_9PEZI</name>
<dbReference type="EMBL" id="JAULSU010000005">
    <property type="protein sequence ID" value="KAK0616480.1"/>
    <property type="molecule type" value="Genomic_DNA"/>
</dbReference>
<dbReference type="AlphaFoldDB" id="A0AA39WJD2"/>
<organism evidence="1 2">
    <name type="scientific">Immersiella caudata</name>
    <dbReference type="NCBI Taxonomy" id="314043"/>
    <lineage>
        <taxon>Eukaryota</taxon>
        <taxon>Fungi</taxon>
        <taxon>Dikarya</taxon>
        <taxon>Ascomycota</taxon>
        <taxon>Pezizomycotina</taxon>
        <taxon>Sordariomycetes</taxon>
        <taxon>Sordariomycetidae</taxon>
        <taxon>Sordariales</taxon>
        <taxon>Lasiosphaeriaceae</taxon>
        <taxon>Immersiella</taxon>
    </lineage>
</organism>
<keyword evidence="2" id="KW-1185">Reference proteome</keyword>
<reference evidence="1" key="1">
    <citation type="submission" date="2023-06" db="EMBL/GenBank/DDBJ databases">
        <title>Genome-scale phylogeny and comparative genomics of the fungal order Sordariales.</title>
        <authorList>
            <consortium name="Lawrence Berkeley National Laboratory"/>
            <person name="Hensen N."/>
            <person name="Bonometti L."/>
            <person name="Westerberg I."/>
            <person name="Brannstrom I.O."/>
            <person name="Guillou S."/>
            <person name="Cros-Aarteil S."/>
            <person name="Calhoun S."/>
            <person name="Haridas S."/>
            <person name="Kuo A."/>
            <person name="Mondo S."/>
            <person name="Pangilinan J."/>
            <person name="Riley R."/>
            <person name="Labutti K."/>
            <person name="Andreopoulos B."/>
            <person name="Lipzen A."/>
            <person name="Chen C."/>
            <person name="Yanf M."/>
            <person name="Daum C."/>
            <person name="Ng V."/>
            <person name="Clum A."/>
            <person name="Steindorff A."/>
            <person name="Ohm R."/>
            <person name="Martin F."/>
            <person name="Silar P."/>
            <person name="Natvig D."/>
            <person name="Lalanne C."/>
            <person name="Gautier V."/>
            <person name="Ament-Velasquez S.L."/>
            <person name="Kruys A."/>
            <person name="Hutchinson M.I."/>
            <person name="Powell A.J."/>
            <person name="Barry K."/>
            <person name="Miller A.N."/>
            <person name="Grigoriev I.V."/>
            <person name="Debuchy R."/>
            <person name="Gladieux P."/>
            <person name="Thoren M.H."/>
            <person name="Johannesson H."/>
        </authorList>
    </citation>
    <scope>NUCLEOTIDE SEQUENCE</scope>
    <source>
        <strain evidence="1">CBS 606.72</strain>
    </source>
</reference>
<evidence type="ECO:0000313" key="2">
    <source>
        <dbReference type="Proteomes" id="UP001175000"/>
    </source>
</evidence>
<evidence type="ECO:0000313" key="1">
    <source>
        <dbReference type="EMBL" id="KAK0616480.1"/>
    </source>
</evidence>